<protein>
    <submittedName>
        <fullName evidence="1">Uncharacterized protein</fullName>
    </submittedName>
</protein>
<dbReference type="EMBL" id="NSJF01000004">
    <property type="protein sequence ID" value="PAT34399.1"/>
    <property type="molecule type" value="Genomic_DNA"/>
</dbReference>
<name>A0A2A2AA04_9BURK</name>
<organism evidence="1 2">
    <name type="scientific">Vandammella animalimorsus</name>
    <dbReference type="NCBI Taxonomy" id="2029117"/>
    <lineage>
        <taxon>Bacteria</taxon>
        <taxon>Pseudomonadati</taxon>
        <taxon>Pseudomonadota</taxon>
        <taxon>Betaproteobacteria</taxon>
        <taxon>Burkholderiales</taxon>
        <taxon>Comamonadaceae</taxon>
        <taxon>Vandammella</taxon>
    </lineage>
</organism>
<evidence type="ECO:0000313" key="1">
    <source>
        <dbReference type="EMBL" id="PAT34399.1"/>
    </source>
</evidence>
<accession>A0A2A2AA04</accession>
<proteinExistence type="predicted"/>
<gene>
    <name evidence="1" type="ORF">CK620_09305</name>
</gene>
<reference evidence="1 2" key="1">
    <citation type="submission" date="2017-08" db="EMBL/GenBank/DDBJ databases">
        <title>WGS of Clinical strains of the CDC Group NO-1 linked to zoonotic infections in humans.</title>
        <authorList>
            <person name="Bernier A.-M."/>
            <person name="Bernard K."/>
        </authorList>
    </citation>
    <scope>NUCLEOTIDE SEQUENCE [LARGE SCALE GENOMIC DNA]</scope>
    <source>
        <strain evidence="1 2">NML03-0146</strain>
    </source>
</reference>
<dbReference type="Proteomes" id="UP000217999">
    <property type="component" value="Unassembled WGS sequence"/>
</dbReference>
<dbReference type="AlphaFoldDB" id="A0A2A2AA04"/>
<sequence>MRIGVWLEQVLRCRGNGPGMGFAHKALLPSAAQILVCAEMASRLLWIIRLLFGGDPRPWALGMRSMP</sequence>
<evidence type="ECO:0000313" key="2">
    <source>
        <dbReference type="Proteomes" id="UP000217999"/>
    </source>
</evidence>
<comment type="caution">
    <text evidence="1">The sequence shown here is derived from an EMBL/GenBank/DDBJ whole genome shotgun (WGS) entry which is preliminary data.</text>
</comment>